<dbReference type="EMBL" id="NJGD01000001">
    <property type="protein sequence ID" value="PJR16805.1"/>
    <property type="molecule type" value="Genomic_DNA"/>
</dbReference>
<dbReference type="AlphaFoldDB" id="A0A2J0Z8G5"/>
<comment type="caution">
    <text evidence="2">The sequence shown here is derived from an EMBL/GenBank/DDBJ whole genome shotgun (WGS) entry which is preliminary data.</text>
</comment>
<evidence type="ECO:0000313" key="3">
    <source>
        <dbReference type="Proteomes" id="UP000231987"/>
    </source>
</evidence>
<reference evidence="2 3" key="1">
    <citation type="submission" date="2017-06" db="EMBL/GenBank/DDBJ databases">
        <title>Ensifer strains isolated from leguminous trees and herbs display diverse denitrification phenotypes with some acting as strong N2O sinks.</title>
        <authorList>
            <person name="Woliy K."/>
            <person name="Mania D."/>
            <person name="Bakken L.R."/>
            <person name="Frostegard A."/>
        </authorList>
    </citation>
    <scope>NUCLEOTIDE SEQUENCE [LARGE SCALE GENOMIC DNA]</scope>
    <source>
        <strain evidence="2 3">AC50a</strain>
    </source>
</reference>
<protein>
    <submittedName>
        <fullName evidence="2">Uncharacterized protein</fullName>
    </submittedName>
</protein>
<accession>A0A2J0Z8G5</accession>
<gene>
    <name evidence="2" type="ORF">CEJ86_00945</name>
</gene>
<dbReference type="RefSeq" id="WP_100669415.1">
    <property type="nucleotide sequence ID" value="NZ_NJGD01000001.1"/>
</dbReference>
<dbReference type="Proteomes" id="UP000231987">
    <property type="component" value="Unassembled WGS sequence"/>
</dbReference>
<proteinExistence type="predicted"/>
<name>A0A2J0Z8G5_RHIML</name>
<feature type="region of interest" description="Disordered" evidence="1">
    <location>
        <begin position="102"/>
        <end position="130"/>
    </location>
</feature>
<evidence type="ECO:0000313" key="2">
    <source>
        <dbReference type="EMBL" id="PJR16805.1"/>
    </source>
</evidence>
<feature type="compositionally biased region" description="Basic and acidic residues" evidence="1">
    <location>
        <begin position="105"/>
        <end position="130"/>
    </location>
</feature>
<sequence length="130" mass="14633">MAERRPYRPWHPVTVRSDNEQPISDLEIRKADCVAIQAVSKGIANAEQQKRAVAAVLHICGINNLAWMPEEHGGERDTTFAAGKQHIGHQLRKLMTHSISILAGEKNDGRKHDRRSGRPEDDRNADRAKQ</sequence>
<evidence type="ECO:0000256" key="1">
    <source>
        <dbReference type="SAM" id="MobiDB-lite"/>
    </source>
</evidence>
<organism evidence="2 3">
    <name type="scientific">Rhizobium meliloti</name>
    <name type="common">Ensifer meliloti</name>
    <name type="synonym">Sinorhizobium meliloti</name>
    <dbReference type="NCBI Taxonomy" id="382"/>
    <lineage>
        <taxon>Bacteria</taxon>
        <taxon>Pseudomonadati</taxon>
        <taxon>Pseudomonadota</taxon>
        <taxon>Alphaproteobacteria</taxon>
        <taxon>Hyphomicrobiales</taxon>
        <taxon>Rhizobiaceae</taxon>
        <taxon>Sinorhizobium/Ensifer group</taxon>
        <taxon>Sinorhizobium</taxon>
    </lineage>
</organism>